<dbReference type="AlphaFoldDB" id="J0CZ12"/>
<dbReference type="InterPro" id="IPR029463">
    <property type="entry name" value="Lys_MEP"/>
</dbReference>
<reference evidence="3" key="1">
    <citation type="journal article" date="2012" name="Science">
        <title>The Paleozoic origin of enzymatic lignin decomposition reconstructed from 31 fungal genomes.</title>
        <authorList>
            <person name="Floudas D."/>
            <person name="Binder M."/>
            <person name="Riley R."/>
            <person name="Barry K."/>
            <person name="Blanchette R.A."/>
            <person name="Henrissat B."/>
            <person name="Martinez A.T."/>
            <person name="Otillar R."/>
            <person name="Spatafora J.W."/>
            <person name="Yadav J.S."/>
            <person name="Aerts A."/>
            <person name="Benoit I."/>
            <person name="Boyd A."/>
            <person name="Carlson A."/>
            <person name="Copeland A."/>
            <person name="Coutinho P.M."/>
            <person name="de Vries R.P."/>
            <person name="Ferreira P."/>
            <person name="Findley K."/>
            <person name="Foster B."/>
            <person name="Gaskell J."/>
            <person name="Glotzer D."/>
            <person name="Gorecki P."/>
            <person name="Heitman J."/>
            <person name="Hesse C."/>
            <person name="Hori C."/>
            <person name="Igarashi K."/>
            <person name="Jurgens J.A."/>
            <person name="Kallen N."/>
            <person name="Kersten P."/>
            <person name="Kohler A."/>
            <person name="Kuees U."/>
            <person name="Kumar T.K.A."/>
            <person name="Kuo A."/>
            <person name="LaButti K."/>
            <person name="Larrondo L.F."/>
            <person name="Lindquist E."/>
            <person name="Ling A."/>
            <person name="Lombard V."/>
            <person name="Lucas S."/>
            <person name="Lundell T."/>
            <person name="Martin R."/>
            <person name="McLaughlin D.J."/>
            <person name="Morgenstern I."/>
            <person name="Morin E."/>
            <person name="Murat C."/>
            <person name="Nagy L.G."/>
            <person name="Nolan M."/>
            <person name="Ohm R.A."/>
            <person name="Patyshakuliyeva A."/>
            <person name="Rokas A."/>
            <person name="Ruiz-Duenas F.J."/>
            <person name="Sabat G."/>
            <person name="Salamov A."/>
            <person name="Samejima M."/>
            <person name="Schmutz J."/>
            <person name="Slot J.C."/>
            <person name="St John F."/>
            <person name="Stenlid J."/>
            <person name="Sun H."/>
            <person name="Sun S."/>
            <person name="Syed K."/>
            <person name="Tsang A."/>
            <person name="Wiebenga A."/>
            <person name="Young D."/>
            <person name="Pisabarro A."/>
            <person name="Eastwood D.C."/>
            <person name="Martin F."/>
            <person name="Cullen D."/>
            <person name="Grigoriev I.V."/>
            <person name="Hibbett D.S."/>
        </authorList>
    </citation>
    <scope>NUCLEOTIDE SEQUENCE [LARGE SCALE GENOMIC DNA]</scope>
    <source>
        <strain evidence="3">TFB10046</strain>
    </source>
</reference>
<dbReference type="SMART" id="SM01351">
    <property type="entry name" value="Aspzincin_M35"/>
    <property type="match status" value="1"/>
</dbReference>
<dbReference type="EMBL" id="JH687856">
    <property type="protein sequence ID" value="EJD36674.1"/>
    <property type="molecule type" value="Genomic_DNA"/>
</dbReference>
<gene>
    <name evidence="2" type="ORF">AURDEDRAFT_73958</name>
</gene>
<dbReference type="SUPFAM" id="SSF55486">
    <property type="entry name" value="Metalloproteases ('zincins'), catalytic domain"/>
    <property type="match status" value="1"/>
</dbReference>
<proteinExistence type="predicted"/>
<evidence type="ECO:0000259" key="1">
    <source>
        <dbReference type="SMART" id="SM01351"/>
    </source>
</evidence>
<protein>
    <submittedName>
        <fullName evidence="2">Zincin</fullName>
    </submittedName>
</protein>
<dbReference type="GO" id="GO:0004222">
    <property type="term" value="F:metalloendopeptidase activity"/>
    <property type="evidence" value="ECO:0007669"/>
    <property type="project" value="InterPro"/>
</dbReference>
<feature type="domain" description="Lysine-specific metallo-endopeptidase" evidence="1">
    <location>
        <begin position="53"/>
        <end position="190"/>
    </location>
</feature>
<evidence type="ECO:0000313" key="3">
    <source>
        <dbReference type="Proteomes" id="UP000006514"/>
    </source>
</evidence>
<organism evidence="2 3">
    <name type="scientific">Auricularia subglabra (strain TFB-10046 / SS5)</name>
    <name type="common">White-rot fungus</name>
    <name type="synonym">Auricularia delicata (strain TFB10046)</name>
    <dbReference type="NCBI Taxonomy" id="717982"/>
    <lineage>
        <taxon>Eukaryota</taxon>
        <taxon>Fungi</taxon>
        <taxon>Dikarya</taxon>
        <taxon>Basidiomycota</taxon>
        <taxon>Agaricomycotina</taxon>
        <taxon>Agaricomycetes</taxon>
        <taxon>Auriculariales</taxon>
        <taxon>Auriculariaceae</taxon>
        <taxon>Auricularia</taxon>
    </lineage>
</organism>
<dbReference type="KEGG" id="adl:AURDEDRAFT_73958"/>
<name>J0CZ12_AURST</name>
<accession>J0CZ12</accession>
<dbReference type="Pfam" id="PF14521">
    <property type="entry name" value="Aspzincin_M35"/>
    <property type="match status" value="1"/>
</dbReference>
<sequence>MPPLRVPAHLRTELPTAASATRAATVVGCPPANTTVIETATHNADALVHNATAYLAAHPFTSVTARYHAWFGVAPTFAQHSRVSTIFATMNDTSFTLHEYTCVPETQCAGLVTDAAYTTPWTPGRVFVCPKYFSRTATAQAGLLVHLATQWATVGDTGHWAIGEENSKSLALRNPFLAVDNGDSFEYFAENTPPLS</sequence>
<dbReference type="Proteomes" id="UP000006514">
    <property type="component" value="Unassembled WGS sequence"/>
</dbReference>
<dbReference type="InParanoid" id="J0CZ12"/>
<keyword evidence="3" id="KW-1185">Reference proteome</keyword>
<dbReference type="InterPro" id="IPR024079">
    <property type="entry name" value="MetalloPept_cat_dom_sf"/>
</dbReference>
<evidence type="ECO:0000313" key="2">
    <source>
        <dbReference type="EMBL" id="EJD36674.1"/>
    </source>
</evidence>
<dbReference type="Gene3D" id="3.40.390.10">
    <property type="entry name" value="Collagenase (Catalytic Domain)"/>
    <property type="match status" value="1"/>
</dbReference>
<dbReference type="OrthoDB" id="412874at2759"/>